<dbReference type="Proteomes" id="UP000004129">
    <property type="component" value="Unassembled WGS sequence"/>
</dbReference>
<gene>
    <name evidence="1" type="ORF">HMPREF9334_00365</name>
</gene>
<proteinExistence type="predicted"/>
<accession>G5GM84</accession>
<dbReference type="OrthoDB" id="3174733at2"/>
<dbReference type="PATRIC" id="fig|679201.3.peg.369"/>
<dbReference type="AlphaFoldDB" id="G5GM84"/>
<organism evidence="1 2">
    <name type="scientific">Selenomonas infelix ATCC 43532</name>
    <dbReference type="NCBI Taxonomy" id="679201"/>
    <lineage>
        <taxon>Bacteria</taxon>
        <taxon>Bacillati</taxon>
        <taxon>Bacillota</taxon>
        <taxon>Negativicutes</taxon>
        <taxon>Selenomonadales</taxon>
        <taxon>Selenomonadaceae</taxon>
        <taxon>Selenomonas</taxon>
    </lineage>
</organism>
<evidence type="ECO:0008006" key="3">
    <source>
        <dbReference type="Google" id="ProtNLM"/>
    </source>
</evidence>
<reference evidence="1 2" key="1">
    <citation type="submission" date="2011-08" db="EMBL/GenBank/DDBJ databases">
        <title>The Genome Sequence of Selenomonas infelix ATCC 43532.</title>
        <authorList>
            <consortium name="The Broad Institute Genome Sequencing Platform"/>
            <person name="Earl A."/>
            <person name="Ward D."/>
            <person name="Feldgarden M."/>
            <person name="Gevers D."/>
            <person name="Izard J."/>
            <person name="Blanton J.M."/>
            <person name="Baranova O.V."/>
            <person name="Dewhirst F.E."/>
            <person name="Young S.K."/>
            <person name="Zeng Q."/>
            <person name="Gargeya S."/>
            <person name="Fitzgerald M."/>
            <person name="Haas B."/>
            <person name="Abouelleil A."/>
            <person name="Alvarado L."/>
            <person name="Arachchi H.M."/>
            <person name="Berlin A."/>
            <person name="Brown A."/>
            <person name="Chapman S.B."/>
            <person name="Chen Z."/>
            <person name="Dunbar C."/>
            <person name="Freedman E."/>
            <person name="Gearin G."/>
            <person name="Gellesch M."/>
            <person name="Goldberg J."/>
            <person name="Griggs A."/>
            <person name="Gujja S."/>
            <person name="Heiman D."/>
            <person name="Howarth C."/>
            <person name="Larson L."/>
            <person name="Lui A."/>
            <person name="MacDonald P.J.P."/>
            <person name="Montmayeur A."/>
            <person name="Murphy C."/>
            <person name="Neiman D."/>
            <person name="Pearson M."/>
            <person name="Priest M."/>
            <person name="Roberts A."/>
            <person name="Saif S."/>
            <person name="Shea T."/>
            <person name="Shenoy N."/>
            <person name="Sisk P."/>
            <person name="Stolte C."/>
            <person name="Sykes S."/>
            <person name="Wortman J."/>
            <person name="Nusbaum C."/>
            <person name="Birren B."/>
        </authorList>
    </citation>
    <scope>NUCLEOTIDE SEQUENCE [LARGE SCALE GENOMIC DNA]</scope>
    <source>
        <strain evidence="1 2">ATCC 43532</strain>
    </source>
</reference>
<keyword evidence="2" id="KW-1185">Reference proteome</keyword>
<evidence type="ECO:0000313" key="1">
    <source>
        <dbReference type="EMBL" id="EHG22329.1"/>
    </source>
</evidence>
<evidence type="ECO:0000313" key="2">
    <source>
        <dbReference type="Proteomes" id="UP000004129"/>
    </source>
</evidence>
<sequence>MENKKPTSNFIRPDEVAEICAVSMSKAYKIIAELNAELRKRGKFTIRGKTNRRFFEEQYLEV</sequence>
<dbReference type="RefSeq" id="WP_006691815.1">
    <property type="nucleotide sequence ID" value="NZ_JH376797.1"/>
</dbReference>
<dbReference type="STRING" id="679201.HMPREF9334_00365"/>
<protein>
    <recommendedName>
        <fullName evidence="3">ICEBs1 excisionase</fullName>
    </recommendedName>
</protein>
<name>G5GM84_9FIRM</name>
<comment type="caution">
    <text evidence="1">The sequence shown here is derived from an EMBL/GenBank/DDBJ whole genome shotgun (WGS) entry which is preliminary data.</text>
</comment>
<dbReference type="EMBL" id="ACZM01000003">
    <property type="protein sequence ID" value="EHG22329.1"/>
    <property type="molecule type" value="Genomic_DNA"/>
</dbReference>
<dbReference type="HOGENOM" id="CLU_173913_2_0_9"/>